<keyword evidence="3" id="KW-1185">Reference proteome</keyword>
<keyword evidence="1" id="KW-0732">Signal</keyword>
<name>E6S848_INTC7</name>
<feature type="chain" id="PRO_5003208953" evidence="1">
    <location>
        <begin position="29"/>
        <end position="80"/>
    </location>
</feature>
<proteinExistence type="predicted"/>
<dbReference type="STRING" id="710696.Intca_0403"/>
<gene>
    <name evidence="2" type="ordered locus">Intca_0403</name>
</gene>
<sequence length="80" mass="7844">MRKNWLARTALIITLGAAPLALAIPASAATGPAPGTGLTGACNMLQAILPSGAGMGHAMTVDAPQGNAGMWRAVDVSGCS</sequence>
<evidence type="ECO:0000313" key="2">
    <source>
        <dbReference type="EMBL" id="ADU46952.1"/>
    </source>
</evidence>
<dbReference type="Proteomes" id="UP000008914">
    <property type="component" value="Chromosome"/>
</dbReference>
<evidence type="ECO:0000256" key="1">
    <source>
        <dbReference type="SAM" id="SignalP"/>
    </source>
</evidence>
<dbReference type="EMBL" id="CP002343">
    <property type="protein sequence ID" value="ADU46952.1"/>
    <property type="molecule type" value="Genomic_DNA"/>
</dbReference>
<feature type="signal peptide" evidence="1">
    <location>
        <begin position="1"/>
        <end position="28"/>
    </location>
</feature>
<dbReference type="KEGG" id="ica:Intca_0403"/>
<dbReference type="RefSeq" id="WP_013491273.1">
    <property type="nucleotide sequence ID" value="NC_014830.1"/>
</dbReference>
<organism evidence="2 3">
    <name type="scientific">Intrasporangium calvum (strain ATCC 23552 / DSM 43043 / JCM 3097 / NBRC 12989 / NCIMB 10167 / NRRL B-3866 / 7 KIP)</name>
    <dbReference type="NCBI Taxonomy" id="710696"/>
    <lineage>
        <taxon>Bacteria</taxon>
        <taxon>Bacillati</taxon>
        <taxon>Actinomycetota</taxon>
        <taxon>Actinomycetes</taxon>
        <taxon>Micrococcales</taxon>
        <taxon>Intrasporangiaceae</taxon>
        <taxon>Intrasporangium</taxon>
    </lineage>
</organism>
<accession>E6S848</accession>
<dbReference type="AlphaFoldDB" id="E6S848"/>
<dbReference type="HOGENOM" id="CLU_2585008_0_0_11"/>
<evidence type="ECO:0000313" key="3">
    <source>
        <dbReference type="Proteomes" id="UP000008914"/>
    </source>
</evidence>
<protein>
    <submittedName>
        <fullName evidence="2">Uncharacterized protein</fullName>
    </submittedName>
</protein>
<reference evidence="2 3" key="1">
    <citation type="journal article" date="2010" name="Stand. Genomic Sci.">
        <title>Complete genome sequence of Intrasporangium calvum type strain (7 KIP).</title>
        <authorList>
            <person name="Del Rio T.G."/>
            <person name="Chertkov O."/>
            <person name="Yasawong M."/>
            <person name="Lucas S."/>
            <person name="Deshpande S."/>
            <person name="Cheng J.F."/>
            <person name="Detter C."/>
            <person name="Tapia R."/>
            <person name="Han C."/>
            <person name="Goodwin L."/>
            <person name="Pitluck S."/>
            <person name="Liolios K."/>
            <person name="Ivanova N."/>
            <person name="Mavromatis K."/>
            <person name="Pati A."/>
            <person name="Chen A."/>
            <person name="Palaniappan K."/>
            <person name="Land M."/>
            <person name="Hauser L."/>
            <person name="Chang Y.J."/>
            <person name="Jeffries C.D."/>
            <person name="Rohde M."/>
            <person name="Pukall R."/>
            <person name="Sikorski J."/>
            <person name="Goker M."/>
            <person name="Woyke T."/>
            <person name="Bristow J."/>
            <person name="Eisen J.A."/>
            <person name="Markowitz V."/>
            <person name="Hugenholtz P."/>
            <person name="Kyrpides N.C."/>
            <person name="Klenk H.P."/>
            <person name="Lapidus A."/>
        </authorList>
    </citation>
    <scope>NUCLEOTIDE SEQUENCE [LARGE SCALE GENOMIC DNA]</scope>
    <source>
        <strain evidence="3">ATCC 23552 / DSM 43043 / JCM 3097 / NBRC 12989 / 7 KIP</strain>
    </source>
</reference>